<feature type="region of interest" description="Disordered" evidence="1">
    <location>
        <begin position="231"/>
        <end position="260"/>
    </location>
</feature>
<comment type="caution">
    <text evidence="2">The sequence shown here is derived from an EMBL/GenBank/DDBJ whole genome shotgun (WGS) entry which is preliminary data.</text>
</comment>
<gene>
    <name evidence="2" type="ORF">Zm00014a_021799</name>
</gene>
<dbReference type="PANTHER" id="PTHR33170">
    <property type="entry name" value="DUF4283 DOMAIN-CONTAINING PROTEIN-RELATED"/>
    <property type="match status" value="1"/>
</dbReference>
<proteinExistence type="predicted"/>
<name>A0A3L6GDS0_MAIZE</name>
<reference evidence="2 3" key="1">
    <citation type="journal article" date="2018" name="Nat. Genet.">
        <title>Extensive intraspecific gene order and gene structural variations between Mo17 and other maize genomes.</title>
        <authorList>
            <person name="Sun S."/>
            <person name="Zhou Y."/>
            <person name="Chen J."/>
            <person name="Shi J."/>
            <person name="Zhao H."/>
            <person name="Zhao H."/>
            <person name="Song W."/>
            <person name="Zhang M."/>
            <person name="Cui Y."/>
            <person name="Dong X."/>
            <person name="Liu H."/>
            <person name="Ma X."/>
            <person name="Jiao Y."/>
            <person name="Wang B."/>
            <person name="Wei X."/>
            <person name="Stein J.C."/>
            <person name="Glaubitz J.C."/>
            <person name="Lu F."/>
            <person name="Yu G."/>
            <person name="Liang C."/>
            <person name="Fengler K."/>
            <person name="Li B."/>
            <person name="Rafalski A."/>
            <person name="Schnable P.S."/>
            <person name="Ware D.H."/>
            <person name="Buckler E.S."/>
            <person name="Lai J."/>
        </authorList>
    </citation>
    <scope>NUCLEOTIDE SEQUENCE [LARGE SCALE GENOMIC DNA]</scope>
    <source>
        <strain evidence="3">cv. Missouri 17</strain>
        <tissue evidence="2">Seedling</tissue>
    </source>
</reference>
<evidence type="ECO:0000313" key="2">
    <source>
        <dbReference type="EMBL" id="PWZ46570.1"/>
    </source>
</evidence>
<protein>
    <recommendedName>
        <fullName evidence="4">DUF4283 domain-containing protein</fullName>
    </recommendedName>
</protein>
<evidence type="ECO:0000256" key="1">
    <source>
        <dbReference type="SAM" id="MobiDB-lite"/>
    </source>
</evidence>
<dbReference type="Proteomes" id="UP000251960">
    <property type="component" value="Chromosome 10"/>
</dbReference>
<dbReference type="AlphaFoldDB" id="A0A3L6GDS0"/>
<sequence>MGKKRREDLCCEICEDNHVPEECPVFNGPKPQAALCGFAGGESGFFQIPTWGSKGAIPRSDGVTAFITVKEGNVSADLVKSELSRLIPVKWNWSVQRHADGFLVPFPCSVELQRMIAMKYVHTLGGEGILVIQEVNQKIEPISYLQKAWVNVYGVPFEIRSFLPLWAIGTILDATQKVDMRYTRKMGVVRILVAVTNVNHIPESAEIVVGEGLYEIFFKVDKVLIAGKWTDTDNMGNRDGDDKEQGEDEDYSEKHGNDSFQLEELAEDTVMEDNSLHGDPKKPQDGACDMGLVSQLENQIVNGTAIGTGLGPKGLPLGMPTDLLALTSPFADQYASTLTPGALDQSPGCGSDDGKSKSRLMLDPHCSFLAGMSQESEAAWTLSGHAASRLFLNETASRAEMVAGMDGEAVCAQPIFGVGLDNDHFKAAGNLLIHQNILPVSPSLFNIPVQVSDQSVTLPVVSDTQASGCYLGHVNSFLQGSLAQFSRYYVKNLILKPTLKMMI</sequence>
<organism evidence="2 3">
    <name type="scientific">Zea mays</name>
    <name type="common">Maize</name>
    <dbReference type="NCBI Taxonomy" id="4577"/>
    <lineage>
        <taxon>Eukaryota</taxon>
        <taxon>Viridiplantae</taxon>
        <taxon>Streptophyta</taxon>
        <taxon>Embryophyta</taxon>
        <taxon>Tracheophyta</taxon>
        <taxon>Spermatophyta</taxon>
        <taxon>Magnoliopsida</taxon>
        <taxon>Liliopsida</taxon>
        <taxon>Poales</taxon>
        <taxon>Poaceae</taxon>
        <taxon>PACMAD clade</taxon>
        <taxon>Panicoideae</taxon>
        <taxon>Andropogonodae</taxon>
        <taxon>Andropogoneae</taxon>
        <taxon>Tripsacinae</taxon>
        <taxon>Zea</taxon>
    </lineage>
</organism>
<evidence type="ECO:0000313" key="3">
    <source>
        <dbReference type="Proteomes" id="UP000251960"/>
    </source>
</evidence>
<accession>A0A3L6GDS0</accession>
<dbReference type="PANTHER" id="PTHR33170:SF50">
    <property type="entry name" value="DUF4283 DOMAIN-CONTAINING PROTEIN"/>
    <property type="match status" value="1"/>
</dbReference>
<evidence type="ECO:0008006" key="4">
    <source>
        <dbReference type="Google" id="ProtNLM"/>
    </source>
</evidence>
<dbReference type="EMBL" id="NCVQ01000002">
    <property type="protein sequence ID" value="PWZ46570.1"/>
    <property type="molecule type" value="Genomic_DNA"/>
</dbReference>
<dbReference type="ExpressionAtlas" id="A0A3L6GDS0">
    <property type="expression patterns" value="baseline and differential"/>
</dbReference>